<protein>
    <recommendedName>
        <fullName evidence="3">Ribbon-helix-helix protein, copG family</fullName>
    </recommendedName>
</protein>
<dbReference type="RefSeq" id="WP_089657430.1">
    <property type="nucleotide sequence ID" value="NZ_FNGH01000003.1"/>
</dbReference>
<sequence>MPQITLYLDADTEAMVNAQAKASGQSKSRWVAELIRRHAHDQWPDSCRALAGKFPDFPLREDAPAQDPANDVQRIGF</sequence>
<accession>A0A1G9IFI6</accession>
<dbReference type="STRING" id="48727.SAMN05192555_103152"/>
<evidence type="ECO:0000313" key="2">
    <source>
        <dbReference type="Proteomes" id="UP000199107"/>
    </source>
</evidence>
<proteinExistence type="predicted"/>
<organism evidence="1 2">
    <name type="scientific">Franzmannia pantelleriensis</name>
    <dbReference type="NCBI Taxonomy" id="48727"/>
    <lineage>
        <taxon>Bacteria</taxon>
        <taxon>Pseudomonadati</taxon>
        <taxon>Pseudomonadota</taxon>
        <taxon>Gammaproteobacteria</taxon>
        <taxon>Oceanospirillales</taxon>
        <taxon>Halomonadaceae</taxon>
        <taxon>Franzmannia</taxon>
    </lineage>
</organism>
<dbReference type="EMBL" id="FNGH01000003">
    <property type="protein sequence ID" value="SDL23614.1"/>
    <property type="molecule type" value="Genomic_DNA"/>
</dbReference>
<name>A0A1G9IFI6_9GAMM</name>
<reference evidence="2" key="1">
    <citation type="submission" date="2016-10" db="EMBL/GenBank/DDBJ databases">
        <authorList>
            <person name="Varghese N."/>
            <person name="Submissions S."/>
        </authorList>
    </citation>
    <scope>NUCLEOTIDE SEQUENCE [LARGE SCALE GENOMIC DNA]</scope>
    <source>
        <strain evidence="2">AAP</strain>
    </source>
</reference>
<evidence type="ECO:0000313" key="1">
    <source>
        <dbReference type="EMBL" id="SDL23614.1"/>
    </source>
</evidence>
<dbReference type="AlphaFoldDB" id="A0A1G9IFI6"/>
<dbReference type="OrthoDB" id="5472118at2"/>
<keyword evidence="2" id="KW-1185">Reference proteome</keyword>
<gene>
    <name evidence="1" type="ORF">SAMN05192555_103152</name>
</gene>
<evidence type="ECO:0008006" key="3">
    <source>
        <dbReference type="Google" id="ProtNLM"/>
    </source>
</evidence>
<dbReference type="Proteomes" id="UP000199107">
    <property type="component" value="Unassembled WGS sequence"/>
</dbReference>
<dbReference type="CDD" id="cd21631">
    <property type="entry name" value="RHH_CopG_NikR-like"/>
    <property type="match status" value="1"/>
</dbReference>